<reference evidence="17 18" key="1">
    <citation type="submission" date="2024-02" db="EMBL/GenBank/DDBJ databases">
        <title>Roseibium algae sp. nov., isolated from marine alga (Grateloupia sp.), showing potential in myo-inositol conversion.</title>
        <authorList>
            <person name="Wang Y."/>
        </authorList>
    </citation>
    <scope>NUCLEOTIDE SEQUENCE [LARGE SCALE GENOMIC DNA]</scope>
    <source>
        <strain evidence="17 18">H3510</strain>
    </source>
</reference>
<feature type="transmembrane region" description="Helical" evidence="14">
    <location>
        <begin position="199"/>
        <end position="220"/>
    </location>
</feature>
<evidence type="ECO:0000256" key="4">
    <source>
        <dbReference type="ARBA" id="ARBA00022448"/>
    </source>
</evidence>
<comment type="caution">
    <text evidence="17">The sequence shown here is derived from an EMBL/GenBank/DDBJ whole genome shotgun (WGS) entry which is preliminary data.</text>
</comment>
<name>A0ABU8TIZ1_9HYPH</name>
<keyword evidence="17" id="KW-0560">Oxidoreductase</keyword>
<dbReference type="InterPro" id="IPR006471">
    <property type="entry name" value="Formate_DH_gsu"/>
</dbReference>
<evidence type="ECO:0000313" key="17">
    <source>
        <dbReference type="EMBL" id="MEJ8474127.1"/>
    </source>
</evidence>
<evidence type="ECO:0000256" key="8">
    <source>
        <dbReference type="ARBA" id="ARBA00022723"/>
    </source>
</evidence>
<evidence type="ECO:0000256" key="12">
    <source>
        <dbReference type="ARBA" id="ARBA00023136"/>
    </source>
</evidence>
<feature type="transmembrane region" description="Helical" evidence="14">
    <location>
        <begin position="110"/>
        <end position="131"/>
    </location>
</feature>
<feature type="chain" id="PRO_5046709603" evidence="15">
    <location>
        <begin position="41"/>
        <end position="385"/>
    </location>
</feature>
<dbReference type="InterPro" id="IPR051817">
    <property type="entry name" value="FDH_cytochrome_b556_subunit"/>
</dbReference>
<evidence type="ECO:0000256" key="15">
    <source>
        <dbReference type="SAM" id="SignalP"/>
    </source>
</evidence>
<dbReference type="PANTHER" id="PTHR30074">
    <property type="entry name" value="FORMATE DEHYDROGENASE, NITRATE-INDUCIBLE, CYTOCHROME B556 FDN SUBUNIT"/>
    <property type="match status" value="1"/>
</dbReference>
<evidence type="ECO:0000256" key="5">
    <source>
        <dbReference type="ARBA" id="ARBA00022475"/>
    </source>
</evidence>
<dbReference type="GO" id="GO:0008863">
    <property type="term" value="F:formate dehydrogenase (NAD+) activity"/>
    <property type="evidence" value="ECO:0007669"/>
    <property type="project" value="UniProtKB-EC"/>
</dbReference>
<dbReference type="EMBL" id="JBAKIA010000004">
    <property type="protein sequence ID" value="MEJ8474127.1"/>
    <property type="molecule type" value="Genomic_DNA"/>
</dbReference>
<dbReference type="InterPro" id="IPR016174">
    <property type="entry name" value="Di-haem_cyt_TM"/>
</dbReference>
<feature type="transmembrane region" description="Helical" evidence="14">
    <location>
        <begin position="257"/>
        <end position="277"/>
    </location>
</feature>
<keyword evidence="4" id="KW-0813">Transport</keyword>
<keyword evidence="8" id="KW-0479">Metal-binding</keyword>
<keyword evidence="11" id="KW-0408">Iron</keyword>
<evidence type="ECO:0000256" key="10">
    <source>
        <dbReference type="ARBA" id="ARBA00022989"/>
    </source>
</evidence>
<dbReference type="EC" id="1.17.1.9" evidence="17"/>
<keyword evidence="15" id="KW-0732">Signal</keyword>
<evidence type="ECO:0000256" key="13">
    <source>
        <dbReference type="SAM" id="MobiDB-lite"/>
    </source>
</evidence>
<feature type="transmembrane region" description="Helical" evidence="14">
    <location>
        <begin position="158"/>
        <end position="179"/>
    </location>
</feature>
<sequence length="385" mass="41768">MNGKMNGNRMMTGARALWSAAALLCLLLAFVAILPGQASAQSSVRLDPVQTQSPTGGAVPGDVLGVTSDADYWRAVRGGVNGNVSIPDKKAGTLIQSEGEAWRSLRNGPLSLYASWAMLATIVLLALFYAIRGRVRIGAGPSTQTITRFKAMERFGHWMLAISFVVLGLTGLNVLYGRYVLKPLIGDGAFAFITQMGKYLHNYLAFAFMAGLLMVFVMWVKHNLPDRTDVKWVLQGGGLFSSKYHPPAKKFNAGQKVIFWLVIVGGVSLSVSGWALMFPFTTHFFAGTFGKINMIFGTELPAALSVLQEQQLNSLWHSIMAIFMVCVIMAHIYIGSIGMEGAFDAMGTGEVDLNWAKEHHSIWVDEEQSKTQKAPSGGASPQPAE</sequence>
<evidence type="ECO:0000259" key="16">
    <source>
        <dbReference type="Pfam" id="PF01292"/>
    </source>
</evidence>
<comment type="subcellular location">
    <subcellularLocation>
        <location evidence="2">Cell membrane</location>
        <topology evidence="2">Multi-pass membrane protein</topology>
    </subcellularLocation>
</comment>
<dbReference type="InterPro" id="IPR011577">
    <property type="entry name" value="Cyt_b561_bac/Ni-Hgenase"/>
</dbReference>
<evidence type="ECO:0000256" key="2">
    <source>
        <dbReference type="ARBA" id="ARBA00004651"/>
    </source>
</evidence>
<evidence type="ECO:0000313" key="18">
    <source>
        <dbReference type="Proteomes" id="UP001385499"/>
    </source>
</evidence>
<feature type="region of interest" description="Disordered" evidence="13">
    <location>
        <begin position="365"/>
        <end position="385"/>
    </location>
</feature>
<dbReference type="SUPFAM" id="SSF81342">
    <property type="entry name" value="Transmembrane di-heme cytochromes"/>
    <property type="match status" value="1"/>
</dbReference>
<keyword evidence="12 14" id="KW-0472">Membrane</keyword>
<gene>
    <name evidence="17" type="ORF">V6575_08495</name>
</gene>
<dbReference type="Proteomes" id="UP001385499">
    <property type="component" value="Unassembled WGS sequence"/>
</dbReference>
<keyword evidence="18" id="KW-1185">Reference proteome</keyword>
<dbReference type="NCBIfam" id="TIGR01583">
    <property type="entry name" value="formate-DH-gamm"/>
    <property type="match status" value="1"/>
</dbReference>
<organism evidence="17 18">
    <name type="scientific">Roseibium algae</name>
    <dbReference type="NCBI Taxonomy" id="3123038"/>
    <lineage>
        <taxon>Bacteria</taxon>
        <taxon>Pseudomonadati</taxon>
        <taxon>Pseudomonadota</taxon>
        <taxon>Alphaproteobacteria</taxon>
        <taxon>Hyphomicrobiales</taxon>
        <taxon>Stappiaceae</taxon>
        <taxon>Roseibium</taxon>
    </lineage>
</organism>
<evidence type="ECO:0000256" key="7">
    <source>
        <dbReference type="ARBA" id="ARBA00022692"/>
    </source>
</evidence>
<keyword evidence="9" id="KW-0249">Electron transport</keyword>
<keyword evidence="6" id="KW-0349">Heme</keyword>
<evidence type="ECO:0000256" key="14">
    <source>
        <dbReference type="SAM" id="Phobius"/>
    </source>
</evidence>
<accession>A0ABU8TIZ1</accession>
<keyword evidence="7 14" id="KW-0812">Transmembrane</keyword>
<feature type="transmembrane region" description="Helical" evidence="14">
    <location>
        <begin position="315"/>
        <end position="334"/>
    </location>
</feature>
<evidence type="ECO:0000256" key="6">
    <source>
        <dbReference type="ARBA" id="ARBA00022617"/>
    </source>
</evidence>
<feature type="signal peptide" evidence="15">
    <location>
        <begin position="1"/>
        <end position="40"/>
    </location>
</feature>
<protein>
    <submittedName>
        <fullName evidence="17">Formate dehydrogenase subunit gamma</fullName>
        <ecNumber evidence="17">1.17.1.9</ecNumber>
    </submittedName>
</protein>
<dbReference type="PANTHER" id="PTHR30074:SF6">
    <property type="entry name" value="FORMATE DEHYDROGENASE GAMMA SUBUNIT"/>
    <property type="match status" value="1"/>
</dbReference>
<dbReference type="Gene3D" id="1.20.950.20">
    <property type="entry name" value="Transmembrane di-heme cytochromes, Chain C"/>
    <property type="match status" value="1"/>
</dbReference>
<dbReference type="RefSeq" id="WP_340273835.1">
    <property type="nucleotide sequence ID" value="NZ_JBAKIA010000004.1"/>
</dbReference>
<comment type="cofactor">
    <cofactor evidence="1">
        <name>heme</name>
        <dbReference type="ChEBI" id="CHEBI:30413"/>
    </cofactor>
</comment>
<evidence type="ECO:0000256" key="9">
    <source>
        <dbReference type="ARBA" id="ARBA00022982"/>
    </source>
</evidence>
<evidence type="ECO:0000256" key="1">
    <source>
        <dbReference type="ARBA" id="ARBA00001971"/>
    </source>
</evidence>
<comment type="similarity">
    <text evidence="3">Belongs to the formate dehydrogenase gamma subunit family.</text>
</comment>
<feature type="domain" description="Cytochrome b561 bacterial/Ni-hydrogenase" evidence="16">
    <location>
        <begin position="148"/>
        <end position="348"/>
    </location>
</feature>
<evidence type="ECO:0000256" key="11">
    <source>
        <dbReference type="ARBA" id="ARBA00023004"/>
    </source>
</evidence>
<dbReference type="Pfam" id="PF01292">
    <property type="entry name" value="Ni_hydr_CYTB"/>
    <property type="match status" value="1"/>
</dbReference>
<keyword evidence="10 14" id="KW-1133">Transmembrane helix</keyword>
<keyword evidence="5" id="KW-1003">Cell membrane</keyword>
<evidence type="ECO:0000256" key="3">
    <source>
        <dbReference type="ARBA" id="ARBA00010747"/>
    </source>
</evidence>
<proteinExistence type="inferred from homology"/>